<dbReference type="GO" id="GO:0008270">
    <property type="term" value="F:zinc ion binding"/>
    <property type="evidence" value="ECO:0007669"/>
    <property type="project" value="UniProtKB-KW"/>
</dbReference>
<feature type="domain" description="RING-type" evidence="5">
    <location>
        <begin position="319"/>
        <end position="465"/>
    </location>
</feature>
<reference evidence="6 7" key="1">
    <citation type="submission" date="2024-01" db="EMBL/GenBank/DDBJ databases">
        <title>Comparative genomics of Cryptococcus and Kwoniella reveals pathogenesis evolution and contrasting modes of karyotype evolution via chromosome fusion or intercentromeric recombination.</title>
        <authorList>
            <person name="Coelho M.A."/>
            <person name="David-Palma M."/>
            <person name="Shea T."/>
            <person name="Bowers K."/>
            <person name="McGinley-Smith S."/>
            <person name="Mohammad A.W."/>
            <person name="Gnirke A."/>
            <person name="Yurkov A.M."/>
            <person name="Nowrousian M."/>
            <person name="Sun S."/>
            <person name="Cuomo C.A."/>
            <person name="Heitman J."/>
        </authorList>
    </citation>
    <scope>NUCLEOTIDE SEQUENCE [LARGE SCALE GENOMIC DNA]</scope>
    <source>
        <strain evidence="6 7">PYCC6329</strain>
    </source>
</reference>
<dbReference type="InterPro" id="IPR001841">
    <property type="entry name" value="Znf_RING"/>
</dbReference>
<dbReference type="Gene3D" id="3.30.40.10">
    <property type="entry name" value="Zinc/RING finger domain, C3HC4 (zinc finger)"/>
    <property type="match status" value="1"/>
</dbReference>
<dbReference type="SUPFAM" id="SSF57850">
    <property type="entry name" value="RING/U-box"/>
    <property type="match status" value="1"/>
</dbReference>
<proteinExistence type="predicted"/>
<dbReference type="PANTHER" id="PTHR47094:SF1">
    <property type="entry name" value="RING-TYPE E3 UBIQUITIN TRANSFERASE"/>
    <property type="match status" value="1"/>
</dbReference>
<feature type="compositionally biased region" description="Low complexity" evidence="4">
    <location>
        <begin position="42"/>
        <end position="70"/>
    </location>
</feature>
<feature type="compositionally biased region" description="Acidic residues" evidence="4">
    <location>
        <begin position="301"/>
        <end position="311"/>
    </location>
</feature>
<dbReference type="KEGG" id="ker:91105695"/>
<dbReference type="PROSITE" id="PS00518">
    <property type="entry name" value="ZF_RING_1"/>
    <property type="match status" value="1"/>
</dbReference>
<keyword evidence="1" id="KW-0479">Metal-binding</keyword>
<feature type="region of interest" description="Disordered" evidence="4">
    <location>
        <begin position="1"/>
        <end position="311"/>
    </location>
</feature>
<dbReference type="GO" id="GO:0033768">
    <property type="term" value="C:SUMO-targeted ubiquitin ligase complex"/>
    <property type="evidence" value="ECO:0007669"/>
    <property type="project" value="TreeGrafter"/>
</dbReference>
<evidence type="ECO:0000256" key="1">
    <source>
        <dbReference type="ARBA" id="ARBA00022723"/>
    </source>
</evidence>
<dbReference type="InterPro" id="IPR018957">
    <property type="entry name" value="Znf_C3HC4_RING-type"/>
</dbReference>
<dbReference type="GO" id="GO:0032183">
    <property type="term" value="F:SUMO binding"/>
    <property type="evidence" value="ECO:0007669"/>
    <property type="project" value="TreeGrafter"/>
</dbReference>
<feature type="compositionally biased region" description="Polar residues" evidence="4">
    <location>
        <begin position="124"/>
        <end position="134"/>
    </location>
</feature>
<keyword evidence="2" id="KW-0863">Zinc-finger</keyword>
<keyword evidence="3" id="KW-0862">Zinc</keyword>
<dbReference type="CDD" id="cd16449">
    <property type="entry name" value="RING-HC"/>
    <property type="match status" value="1"/>
</dbReference>
<gene>
    <name evidence="6" type="ORF">V865_006894</name>
</gene>
<keyword evidence="7" id="KW-1185">Reference proteome</keyword>
<dbReference type="PANTHER" id="PTHR47094">
    <property type="entry name" value="ELFLESS, ISOFORM B"/>
    <property type="match status" value="1"/>
</dbReference>
<dbReference type="GO" id="GO:0006511">
    <property type="term" value="P:ubiquitin-dependent protein catabolic process"/>
    <property type="evidence" value="ECO:0007669"/>
    <property type="project" value="TreeGrafter"/>
</dbReference>
<dbReference type="GeneID" id="91105695"/>
<dbReference type="SMART" id="SM00184">
    <property type="entry name" value="RING"/>
    <property type="match status" value="1"/>
</dbReference>
<feature type="compositionally biased region" description="Low complexity" evidence="4">
    <location>
        <begin position="210"/>
        <end position="222"/>
    </location>
</feature>
<dbReference type="InterPro" id="IPR049627">
    <property type="entry name" value="SLX8"/>
</dbReference>
<dbReference type="AlphaFoldDB" id="A0AAX4KQR6"/>
<dbReference type="InterPro" id="IPR013083">
    <property type="entry name" value="Znf_RING/FYVE/PHD"/>
</dbReference>
<dbReference type="GO" id="GO:0061630">
    <property type="term" value="F:ubiquitin protein ligase activity"/>
    <property type="evidence" value="ECO:0007669"/>
    <property type="project" value="InterPro"/>
</dbReference>
<dbReference type="InterPro" id="IPR017907">
    <property type="entry name" value="Znf_RING_CS"/>
</dbReference>
<evidence type="ECO:0000256" key="3">
    <source>
        <dbReference type="ARBA" id="ARBA00022833"/>
    </source>
</evidence>
<name>A0AAX4KQR6_9TREE</name>
<feature type="compositionally biased region" description="Pro residues" evidence="4">
    <location>
        <begin position="1"/>
        <end position="17"/>
    </location>
</feature>
<protein>
    <recommendedName>
        <fullName evidence="5">RING-type domain-containing protein</fullName>
    </recommendedName>
</protein>
<accession>A0AAX4KQR6</accession>
<evidence type="ECO:0000256" key="4">
    <source>
        <dbReference type="SAM" id="MobiDB-lite"/>
    </source>
</evidence>
<organism evidence="6 7">
    <name type="scientific">Kwoniella europaea PYCC6329</name>
    <dbReference type="NCBI Taxonomy" id="1423913"/>
    <lineage>
        <taxon>Eukaryota</taxon>
        <taxon>Fungi</taxon>
        <taxon>Dikarya</taxon>
        <taxon>Basidiomycota</taxon>
        <taxon>Agaricomycotina</taxon>
        <taxon>Tremellomycetes</taxon>
        <taxon>Tremellales</taxon>
        <taxon>Cryptococcaceae</taxon>
        <taxon>Kwoniella</taxon>
    </lineage>
</organism>
<dbReference type="EMBL" id="CP144090">
    <property type="protein sequence ID" value="WWD08781.1"/>
    <property type="molecule type" value="Genomic_DNA"/>
</dbReference>
<dbReference type="RefSeq" id="XP_066086748.1">
    <property type="nucleotide sequence ID" value="XM_066230651.1"/>
</dbReference>
<evidence type="ECO:0000259" key="5">
    <source>
        <dbReference type="SMART" id="SM00184"/>
    </source>
</evidence>
<evidence type="ECO:0000313" key="7">
    <source>
        <dbReference type="Proteomes" id="UP001358614"/>
    </source>
</evidence>
<evidence type="ECO:0000256" key="2">
    <source>
        <dbReference type="ARBA" id="ARBA00022771"/>
    </source>
</evidence>
<dbReference type="Proteomes" id="UP001358614">
    <property type="component" value="Chromosome 2"/>
</dbReference>
<sequence length="501" mass="54181">MRPPPRSTRSPRSPPASPNSESRPKPTLADVTIAPRRRLRDGSASSRGRSSRGNSVVSATSSRASSTTNRPAGSGTGSGRVLDDIIPSRSKSRGSRNMPNDIERSGSLPSTVEVYSESDGGSFVPSNPNSTSRESSLTPPPTIEPSTSTTRHRSYPPPPPGGTQPPRRPDGNHQSILDVMDEYQSLPQNALSLPNGNSPSDRSRHIPPASSLSSSSSSSSESNDGGRYTTEEKGKGRAIVPATTPIEIQSSSEESDELQRDSSIQLIESSPQKKRRRRSDSDVIDDLINLTSSNQSKDDRGGEEEEVNEDDSLAGGFTCPVCFCPPSQAVMTPCGHILCSQCLHSSLLAAIGRNPNPYPDPMLNRPAGRGKNHRINRNPQRTVSMHGMNGGPTKWTKELLTDFWLYHLTQECEKSLKDAEIPREEWEGIKAVQIPGADEVKVEQRLKGLWRVDESWVVEGECPVCRNPLPGGYGPYGTGIGGIIPLQARLSSTVTGPKRKR</sequence>
<evidence type="ECO:0000313" key="6">
    <source>
        <dbReference type="EMBL" id="WWD08781.1"/>
    </source>
</evidence>
<feature type="compositionally biased region" description="Polar residues" evidence="4">
    <location>
        <begin position="185"/>
        <end position="200"/>
    </location>
</feature>
<dbReference type="GO" id="GO:0140082">
    <property type="term" value="F:SUMO-ubiquitin ligase activity"/>
    <property type="evidence" value="ECO:0007669"/>
    <property type="project" value="TreeGrafter"/>
</dbReference>
<dbReference type="Pfam" id="PF00097">
    <property type="entry name" value="zf-C3HC4"/>
    <property type="match status" value="1"/>
</dbReference>